<gene>
    <name evidence="1" type="ORF">MBEBAB_0499</name>
</gene>
<proteinExistence type="predicted"/>
<evidence type="ECO:0008006" key="3">
    <source>
        <dbReference type="Google" id="ProtNLM"/>
    </source>
</evidence>
<comment type="caution">
    <text evidence="1">The sequence shown here is derived from an EMBL/GenBank/DDBJ whole genome shotgun (WGS) entry which is preliminary data.</text>
</comment>
<evidence type="ECO:0000313" key="1">
    <source>
        <dbReference type="EMBL" id="GAD58249.1"/>
    </source>
</evidence>
<sequence length="90" mass="9897">MNQREVQRCSRSGQTADASLRLYGATVLLECVVGADGSPERCEVLNPTPAAQRHEAVFQCMASHLRWIHADGTSAEGRTVRTTLRVQGTW</sequence>
<accession>A0A8E0KJH6</accession>
<dbReference type="RefSeq" id="WP_021696345.1">
    <property type="nucleotide sequence ID" value="NZ_BATC01000005.1"/>
</dbReference>
<dbReference type="AlphaFoldDB" id="A0A8E0KJH6"/>
<dbReference type="Proteomes" id="UP000016569">
    <property type="component" value="Unassembled WGS sequence"/>
</dbReference>
<reference evidence="2" key="1">
    <citation type="journal article" date="2013" name="Genome Announc.">
        <title>Draft Genome Sequence of the Dimorphic Prosthecate Bacterium Brevundimonas abyssalis TAR-001T.</title>
        <authorList>
            <person name="Tsubouchi T."/>
            <person name="Nishi S."/>
            <person name="Usui K."/>
            <person name="Shimane Y."/>
            <person name="Takaki Y."/>
            <person name="Maruyama T."/>
            <person name="Hatada Y."/>
        </authorList>
    </citation>
    <scope>NUCLEOTIDE SEQUENCE [LARGE SCALE GENOMIC DNA]</scope>
    <source>
        <strain evidence="2">TAR-001</strain>
    </source>
</reference>
<name>A0A8E0KJH6_9CAUL</name>
<dbReference type="EMBL" id="BATC01000005">
    <property type="protein sequence ID" value="GAD58249.1"/>
    <property type="molecule type" value="Genomic_DNA"/>
</dbReference>
<keyword evidence="2" id="KW-1185">Reference proteome</keyword>
<protein>
    <recommendedName>
        <fullName evidence="3">TonB C-terminal domain-containing protein</fullName>
    </recommendedName>
</protein>
<organism evidence="1 2">
    <name type="scientific">Brevundimonas abyssalis TAR-001</name>
    <dbReference type="NCBI Taxonomy" id="1391729"/>
    <lineage>
        <taxon>Bacteria</taxon>
        <taxon>Pseudomonadati</taxon>
        <taxon>Pseudomonadota</taxon>
        <taxon>Alphaproteobacteria</taxon>
        <taxon>Caulobacterales</taxon>
        <taxon>Caulobacteraceae</taxon>
        <taxon>Brevundimonas</taxon>
    </lineage>
</organism>
<evidence type="ECO:0000313" key="2">
    <source>
        <dbReference type="Proteomes" id="UP000016569"/>
    </source>
</evidence>